<dbReference type="InterPro" id="IPR000293">
    <property type="entry name" value="Channel_colicin_C"/>
</dbReference>
<evidence type="ECO:0000313" key="14">
    <source>
        <dbReference type="Proteomes" id="UP000003729"/>
    </source>
</evidence>
<reference evidence="13 14" key="1">
    <citation type="submission" date="2008-10" db="EMBL/GenBank/DDBJ databases">
        <title>Draft genome sequence of Providencia alcalifaciens (DSM 30120).</title>
        <authorList>
            <person name="Sudarsanam P."/>
            <person name="Ley R."/>
            <person name="Guruge J."/>
            <person name="Turnbaugh P.J."/>
            <person name="Mahowald M."/>
            <person name="Liep D."/>
            <person name="Gordon J."/>
        </authorList>
    </citation>
    <scope>NUCLEOTIDE SEQUENCE [LARGE SCALE GENOMIC DNA]</scope>
    <source>
        <strain evidence="13 14">DSM 30120</strain>
    </source>
</reference>
<dbReference type="eggNOG" id="ENOG5031FD6">
    <property type="taxonomic scope" value="Bacteria"/>
</dbReference>
<evidence type="ECO:0000256" key="8">
    <source>
        <dbReference type="ARBA" id="ARBA00023022"/>
    </source>
</evidence>
<evidence type="ECO:0000259" key="12">
    <source>
        <dbReference type="PROSITE" id="PS00276"/>
    </source>
</evidence>
<keyword evidence="8" id="KW-0044">Antibiotic</keyword>
<dbReference type="GeneID" id="57293884"/>
<evidence type="ECO:0000256" key="10">
    <source>
        <dbReference type="ARBA" id="ARBA00023136"/>
    </source>
</evidence>
<evidence type="ECO:0000256" key="9">
    <source>
        <dbReference type="ARBA" id="ARBA00023048"/>
    </source>
</evidence>
<keyword evidence="6 11" id="KW-0812">Transmembrane</keyword>
<evidence type="ECO:0000256" key="6">
    <source>
        <dbReference type="ARBA" id="ARBA00022692"/>
    </source>
</evidence>
<keyword evidence="7 11" id="KW-1133">Transmembrane helix</keyword>
<keyword evidence="9" id="KW-0078">Bacteriocin</keyword>
<name>B6XI00_9GAMM</name>
<dbReference type="Gene3D" id="1.10.490.30">
    <property type="entry name" value="Colicin"/>
    <property type="match status" value="1"/>
</dbReference>
<protein>
    <submittedName>
        <fullName evidence="13">Colicin-A</fullName>
    </submittedName>
</protein>
<keyword evidence="5" id="KW-0929">Antimicrobial</keyword>
<evidence type="ECO:0000313" key="13">
    <source>
        <dbReference type="EMBL" id="EEB44963.1"/>
    </source>
</evidence>
<dbReference type="GO" id="GO:0016020">
    <property type="term" value="C:membrane"/>
    <property type="evidence" value="ECO:0007669"/>
    <property type="project" value="UniProtKB-SubCell"/>
</dbReference>
<dbReference type="GO" id="GO:0031640">
    <property type="term" value="P:killing of cells of another organism"/>
    <property type="evidence" value="ECO:0007669"/>
    <property type="project" value="UniProtKB-KW"/>
</dbReference>
<evidence type="ECO:0000256" key="2">
    <source>
        <dbReference type="ARBA" id="ARBA00003197"/>
    </source>
</evidence>
<comment type="function">
    <text evidence="1">This colicin is a channel-forming colicin. This class of transmembrane toxins depolarize the cytoplasmic membrane, leading to dissipation of cellular energy.</text>
</comment>
<dbReference type="GO" id="GO:0050829">
    <property type="term" value="P:defense response to Gram-negative bacterium"/>
    <property type="evidence" value="ECO:0007669"/>
    <property type="project" value="InterPro"/>
</dbReference>
<sequence>MKKIQSKAKEEIIKLQINEAIKTASEIISDIGDKTSKVIGDKYKVASDKIINELNDFKGKKIKNSSDALKILEKTINNPYLKVHKKDLPAISQTIKFIDGKKLSENLYKLGGSFKLTDKFLKFEKIKTKVEEGFETGNWRPLVLEIEAMALAGVASPSVLAFTSASLSLLLPVTISVTLLSVSAIILTAVITSYIDADFAAAINKEIIP</sequence>
<comment type="caution">
    <text evidence="13">The sequence shown here is derived from an EMBL/GenBank/DDBJ whole genome shotgun (WGS) entry which is preliminary data.</text>
</comment>
<evidence type="ECO:0000256" key="11">
    <source>
        <dbReference type="SAM" id="Phobius"/>
    </source>
</evidence>
<dbReference type="PROSITE" id="PS00276">
    <property type="entry name" value="CHANNEL_COLICIN"/>
    <property type="match status" value="1"/>
</dbReference>
<dbReference type="AlphaFoldDB" id="B6XI00"/>
<keyword evidence="10 11" id="KW-0472">Membrane</keyword>
<dbReference type="Pfam" id="PF01024">
    <property type="entry name" value="Colicin"/>
    <property type="match status" value="1"/>
</dbReference>
<evidence type="ECO:0000256" key="4">
    <source>
        <dbReference type="ARBA" id="ARBA00007595"/>
    </source>
</evidence>
<reference evidence="13 14" key="2">
    <citation type="submission" date="2008-10" db="EMBL/GenBank/DDBJ databases">
        <authorList>
            <person name="Fulton L."/>
            <person name="Clifton S."/>
            <person name="Fulton B."/>
            <person name="Xu J."/>
            <person name="Minx P."/>
            <person name="Pepin K.H."/>
            <person name="Johnson M."/>
            <person name="Bhonagiri V."/>
            <person name="Nash W.E."/>
            <person name="Mardis E.R."/>
            <person name="Wilson R.K."/>
        </authorList>
    </citation>
    <scope>NUCLEOTIDE SEQUENCE [LARGE SCALE GENOMIC DNA]</scope>
    <source>
        <strain evidence="13 14">DSM 30120</strain>
    </source>
</reference>
<dbReference type="GO" id="GO:0140911">
    <property type="term" value="F:pore-forming activity"/>
    <property type="evidence" value="ECO:0007669"/>
    <property type="project" value="InterPro"/>
</dbReference>
<comment type="function">
    <text evidence="2">Colicins are polypeptide toxins produced by and active against E.coli and closely related bacteria.</text>
</comment>
<feature type="transmembrane region" description="Helical" evidence="11">
    <location>
        <begin position="173"/>
        <end position="195"/>
    </location>
</feature>
<feature type="domain" description="Channel forming colicins" evidence="12">
    <location>
        <begin position="136"/>
        <end position="147"/>
    </location>
</feature>
<evidence type="ECO:0000256" key="5">
    <source>
        <dbReference type="ARBA" id="ARBA00022529"/>
    </source>
</evidence>
<dbReference type="InterPro" id="IPR038283">
    <property type="entry name" value="Channel_colicin_C_sf"/>
</dbReference>
<comment type="similarity">
    <text evidence="4">Belongs to the channel forming colicin family.</text>
</comment>
<dbReference type="EMBL" id="ABXW01000053">
    <property type="protein sequence ID" value="EEB44963.1"/>
    <property type="molecule type" value="Genomic_DNA"/>
</dbReference>
<dbReference type="PRINTS" id="PR00280">
    <property type="entry name" value="CHANLCOLICIN"/>
</dbReference>
<dbReference type="RefSeq" id="WP_006659923.1">
    <property type="nucleotide sequence ID" value="NZ_ABXW01000053.1"/>
</dbReference>
<dbReference type="SUPFAM" id="SSF56837">
    <property type="entry name" value="Colicin"/>
    <property type="match status" value="1"/>
</dbReference>
<gene>
    <name evidence="13" type="primary">caa</name>
    <name evidence="13" type="ORF">PROVALCAL_02988</name>
</gene>
<dbReference type="Proteomes" id="UP000003729">
    <property type="component" value="Unassembled WGS sequence"/>
</dbReference>
<evidence type="ECO:0000256" key="3">
    <source>
        <dbReference type="ARBA" id="ARBA00004370"/>
    </source>
</evidence>
<comment type="subcellular location">
    <subcellularLocation>
        <location evidence="3">Membrane</location>
    </subcellularLocation>
</comment>
<evidence type="ECO:0000256" key="1">
    <source>
        <dbReference type="ARBA" id="ARBA00002178"/>
    </source>
</evidence>
<evidence type="ECO:0000256" key="7">
    <source>
        <dbReference type="ARBA" id="ARBA00022989"/>
    </source>
</evidence>
<proteinExistence type="inferred from homology"/>
<accession>B6XI00</accession>
<organism evidence="13 14">
    <name type="scientific">Providencia alcalifaciens DSM 30120</name>
    <dbReference type="NCBI Taxonomy" id="520999"/>
    <lineage>
        <taxon>Bacteria</taxon>
        <taxon>Pseudomonadati</taxon>
        <taxon>Pseudomonadota</taxon>
        <taxon>Gammaproteobacteria</taxon>
        <taxon>Enterobacterales</taxon>
        <taxon>Morganellaceae</taxon>
        <taxon>Providencia</taxon>
    </lineage>
</organism>